<organism evidence="6 7">
    <name type="scientific">Pseudoalteromonas obscura</name>
    <dbReference type="NCBI Taxonomy" id="3048491"/>
    <lineage>
        <taxon>Bacteria</taxon>
        <taxon>Pseudomonadati</taxon>
        <taxon>Pseudomonadota</taxon>
        <taxon>Gammaproteobacteria</taxon>
        <taxon>Alteromonadales</taxon>
        <taxon>Pseudoalteromonadaceae</taxon>
        <taxon>Pseudoalteromonas</taxon>
    </lineage>
</organism>
<evidence type="ECO:0000256" key="2">
    <source>
        <dbReference type="ARBA" id="ARBA00023015"/>
    </source>
</evidence>
<dbReference type="InterPro" id="IPR036390">
    <property type="entry name" value="WH_DNA-bd_sf"/>
</dbReference>
<dbReference type="CDD" id="cd08422">
    <property type="entry name" value="PBP2_CrgA_like"/>
    <property type="match status" value="1"/>
</dbReference>
<evidence type="ECO:0000259" key="5">
    <source>
        <dbReference type="PROSITE" id="PS50931"/>
    </source>
</evidence>
<keyword evidence="7" id="KW-1185">Reference proteome</keyword>
<feature type="domain" description="HTH lysR-type" evidence="5">
    <location>
        <begin position="1"/>
        <end position="59"/>
    </location>
</feature>
<dbReference type="RefSeq" id="WP_284137392.1">
    <property type="nucleotide sequence ID" value="NZ_JASJUT010000004.1"/>
</dbReference>
<evidence type="ECO:0000256" key="4">
    <source>
        <dbReference type="ARBA" id="ARBA00023163"/>
    </source>
</evidence>
<keyword evidence="2" id="KW-0805">Transcription regulation</keyword>
<comment type="caution">
    <text evidence="6">The sequence shown here is derived from an EMBL/GenBank/DDBJ whole genome shotgun (WGS) entry which is preliminary data.</text>
</comment>
<dbReference type="InterPro" id="IPR058163">
    <property type="entry name" value="LysR-type_TF_proteobact-type"/>
</dbReference>
<dbReference type="EMBL" id="JASJUT010000004">
    <property type="protein sequence ID" value="MDK2595813.1"/>
    <property type="molecule type" value="Genomic_DNA"/>
</dbReference>
<dbReference type="InterPro" id="IPR000847">
    <property type="entry name" value="LysR_HTH_N"/>
</dbReference>
<dbReference type="Gene3D" id="3.40.190.290">
    <property type="match status" value="1"/>
</dbReference>
<dbReference type="Pfam" id="PF00126">
    <property type="entry name" value="HTH_1"/>
    <property type="match status" value="1"/>
</dbReference>
<dbReference type="SUPFAM" id="SSF53850">
    <property type="entry name" value="Periplasmic binding protein-like II"/>
    <property type="match status" value="1"/>
</dbReference>
<evidence type="ECO:0000256" key="1">
    <source>
        <dbReference type="ARBA" id="ARBA00009437"/>
    </source>
</evidence>
<proteinExistence type="inferred from homology"/>
<dbReference type="PRINTS" id="PR00039">
    <property type="entry name" value="HTHLYSR"/>
</dbReference>
<reference evidence="6 7" key="1">
    <citation type="submission" date="2023-05" db="EMBL/GenBank/DDBJ databases">
        <title>Pseudoalteromonas ardens sp. nov., Pseudoalteromonas obscura sp. nov., and Pseudoalteromonas umbrosa sp. nov., isolated from the coral Montipora capitata.</title>
        <authorList>
            <person name="Thomas E.M."/>
            <person name="Smith E.M."/>
            <person name="Papke E."/>
            <person name="Shlafstein M.D."/>
            <person name="Oline D.K."/>
            <person name="Videau P."/>
            <person name="Saw J.H."/>
            <person name="Strangman W.K."/>
            <person name="Ushijima B."/>
        </authorList>
    </citation>
    <scope>NUCLEOTIDE SEQUENCE [LARGE SCALE GENOMIC DNA]</scope>
    <source>
        <strain evidence="6 7">P94</strain>
    </source>
</reference>
<dbReference type="Pfam" id="PF03466">
    <property type="entry name" value="LysR_substrate"/>
    <property type="match status" value="1"/>
</dbReference>
<evidence type="ECO:0000313" key="6">
    <source>
        <dbReference type="EMBL" id="MDK2595813.1"/>
    </source>
</evidence>
<keyword evidence="3" id="KW-0238">DNA-binding</keyword>
<gene>
    <name evidence="6" type="ORF">QNM18_12210</name>
</gene>
<name>A0ABT7ELA1_9GAMM</name>
<protein>
    <submittedName>
        <fullName evidence="6">LysR family transcriptional regulator</fullName>
    </submittedName>
</protein>
<accession>A0ABT7ELA1</accession>
<keyword evidence="4" id="KW-0804">Transcription</keyword>
<sequence length="290" mass="31794">MNKLRHMSLFAHIVECGSITAAATDLGLSKSVLSQHLKVLEQELGVTLLKRTTRKQSLTAAGESFYAQCKLINQTAQVAWLEAAQFNQEVKGKLRITAPNVLMTTLVAPALAQICVHYPELQLELIADDQQLDLQAQNIDLAIRVGRSQNSDAKQRKIGEFRDVLCGAPQLLSANPPQQLRYIANVWQGTDIEHVFTSSEGSEKRFSATPSCVANSFDTCMTLICQGAGIGLIPAFKLSEYAAHLAEVFPHYKLPLNPVFALHTFDKQVPLSVKVCLEAIESQLAHGMGK</sequence>
<dbReference type="Gene3D" id="1.10.10.10">
    <property type="entry name" value="Winged helix-like DNA-binding domain superfamily/Winged helix DNA-binding domain"/>
    <property type="match status" value="1"/>
</dbReference>
<dbReference type="PANTHER" id="PTHR30537:SF5">
    <property type="entry name" value="HTH-TYPE TRANSCRIPTIONAL ACTIVATOR TTDR-RELATED"/>
    <property type="match status" value="1"/>
</dbReference>
<evidence type="ECO:0000313" key="7">
    <source>
        <dbReference type="Proteomes" id="UP001231915"/>
    </source>
</evidence>
<dbReference type="PROSITE" id="PS50931">
    <property type="entry name" value="HTH_LYSR"/>
    <property type="match status" value="1"/>
</dbReference>
<evidence type="ECO:0000256" key="3">
    <source>
        <dbReference type="ARBA" id="ARBA00023125"/>
    </source>
</evidence>
<dbReference type="InterPro" id="IPR036388">
    <property type="entry name" value="WH-like_DNA-bd_sf"/>
</dbReference>
<comment type="similarity">
    <text evidence="1">Belongs to the LysR transcriptional regulatory family.</text>
</comment>
<dbReference type="SUPFAM" id="SSF46785">
    <property type="entry name" value="Winged helix' DNA-binding domain"/>
    <property type="match status" value="1"/>
</dbReference>
<dbReference type="InterPro" id="IPR005119">
    <property type="entry name" value="LysR_subst-bd"/>
</dbReference>
<dbReference type="PANTHER" id="PTHR30537">
    <property type="entry name" value="HTH-TYPE TRANSCRIPTIONAL REGULATOR"/>
    <property type="match status" value="1"/>
</dbReference>
<dbReference type="Proteomes" id="UP001231915">
    <property type="component" value="Unassembled WGS sequence"/>
</dbReference>